<dbReference type="Proteomes" id="UP000578112">
    <property type="component" value="Unassembled WGS sequence"/>
</dbReference>
<feature type="transmembrane region" description="Helical" evidence="1">
    <location>
        <begin position="160"/>
        <end position="181"/>
    </location>
</feature>
<gene>
    <name evidence="2" type="ORF">BJ971_004863</name>
</gene>
<keyword evidence="1" id="KW-0812">Transmembrane</keyword>
<dbReference type="Pfam" id="PF11139">
    <property type="entry name" value="SfLAP"/>
    <property type="match status" value="1"/>
</dbReference>
<feature type="transmembrane region" description="Helical" evidence="1">
    <location>
        <begin position="79"/>
        <end position="97"/>
    </location>
</feature>
<evidence type="ECO:0000256" key="1">
    <source>
        <dbReference type="SAM" id="Phobius"/>
    </source>
</evidence>
<feature type="transmembrane region" description="Helical" evidence="1">
    <location>
        <begin position="6"/>
        <end position="31"/>
    </location>
</feature>
<dbReference type="InterPro" id="IPR021315">
    <property type="entry name" value="Gap/Sap"/>
</dbReference>
<name>A0A7W7I0R7_9ACTN</name>
<reference evidence="2 3" key="1">
    <citation type="submission" date="2020-08" db="EMBL/GenBank/DDBJ databases">
        <title>Sequencing the genomes of 1000 actinobacteria strains.</title>
        <authorList>
            <person name="Klenk H.-P."/>
        </authorList>
    </citation>
    <scope>NUCLEOTIDE SEQUENCE [LARGE SCALE GENOMIC DNA]</scope>
    <source>
        <strain evidence="2 3">DSM 43149</strain>
    </source>
</reference>
<organism evidence="2 3">
    <name type="scientific">Actinoplanes digitatis</name>
    <dbReference type="NCBI Taxonomy" id="1868"/>
    <lineage>
        <taxon>Bacteria</taxon>
        <taxon>Bacillati</taxon>
        <taxon>Actinomycetota</taxon>
        <taxon>Actinomycetes</taxon>
        <taxon>Micromonosporales</taxon>
        <taxon>Micromonosporaceae</taxon>
        <taxon>Actinoplanes</taxon>
    </lineage>
</organism>
<feature type="transmembrane region" description="Helical" evidence="1">
    <location>
        <begin position="43"/>
        <end position="67"/>
    </location>
</feature>
<evidence type="ECO:0008006" key="4">
    <source>
        <dbReference type="Google" id="ProtNLM"/>
    </source>
</evidence>
<dbReference type="RefSeq" id="WP_184995511.1">
    <property type="nucleotide sequence ID" value="NZ_BOMK01000048.1"/>
</dbReference>
<evidence type="ECO:0000313" key="3">
    <source>
        <dbReference type="Proteomes" id="UP000578112"/>
    </source>
</evidence>
<keyword evidence="1" id="KW-0472">Membrane</keyword>
<protein>
    <recommendedName>
        <fullName evidence="4">Sap-like sulfolipid-1-addressing protein</fullName>
    </recommendedName>
</protein>
<dbReference type="EMBL" id="JACHNH010000001">
    <property type="protein sequence ID" value="MBB4764307.1"/>
    <property type="molecule type" value="Genomic_DNA"/>
</dbReference>
<evidence type="ECO:0000313" key="2">
    <source>
        <dbReference type="EMBL" id="MBB4764307.1"/>
    </source>
</evidence>
<proteinExistence type="predicted"/>
<dbReference type="AlphaFoldDB" id="A0A7W7I0R7"/>
<keyword evidence="3" id="KW-1185">Reference proteome</keyword>
<keyword evidence="1" id="KW-1133">Transmembrane helix</keyword>
<feature type="transmembrane region" description="Helical" evidence="1">
    <location>
        <begin position="118"/>
        <end position="140"/>
    </location>
</feature>
<comment type="caution">
    <text evidence="2">The sequence shown here is derived from an EMBL/GenBank/DDBJ whole genome shotgun (WGS) entry which is preliminary data.</text>
</comment>
<feature type="transmembrane region" description="Helical" evidence="1">
    <location>
        <begin position="201"/>
        <end position="220"/>
    </location>
</feature>
<sequence>MDLALLGSLAALALIDSTSFGTLLIPIWLLLRPGPARAGRISIFLGTVAAFYFAVGLAVALGAGAFLPRIGGLLGTRPVAWAQLVLGVALFFVSFRLDRGRRKSSGGGRLIRWRERALADRGGVAGLAGLALAAAAAEVTTMLPYLAAIGLLTTSGLDPAGVALVMAGYCLLMIVPALLLLAARLAAGDRVTPLLTRISDWMVNSNALAWIVGIVGFLLARDAAFRLGLIGA</sequence>
<accession>A0A7W7I0R7</accession>